<proteinExistence type="predicted"/>
<dbReference type="SUPFAM" id="SSF103473">
    <property type="entry name" value="MFS general substrate transporter"/>
    <property type="match status" value="1"/>
</dbReference>
<dbReference type="AlphaFoldDB" id="A0ABD5M340"/>
<protein>
    <recommendedName>
        <fullName evidence="3">MFS transporter</fullName>
    </recommendedName>
</protein>
<name>A0ABD5M340_PROMI</name>
<reference evidence="2" key="1">
    <citation type="submission" date="2021-05" db="EMBL/GenBank/DDBJ databases">
        <title>First report of NDM-5 and VEB-6 producing Proteus mirabilis isolated from blood of a sepsis patient in Kolkata, India.</title>
        <authorList>
            <person name="Halder G."/>
            <person name="Chaudhuri B."/>
            <person name="Dutta S."/>
        </authorList>
    </citation>
    <scope>NUCLEOTIDE SEQUENCE [LARGE SCALE GENOMIC DNA]</scope>
    <source>
        <strain evidence="2">7049</strain>
    </source>
</reference>
<sequence>MIKLLSATQNHRPIFVVMAVFTGAILSTLFVRMFSISLADLRGVFGLDVAQGSWLNVALNIAQLISMTLVPWFMVVYGAEKY</sequence>
<feature type="transmembrane region" description="Helical" evidence="1">
    <location>
        <begin position="12"/>
        <end position="34"/>
    </location>
</feature>
<dbReference type="EMBL" id="JADQCH020000002">
    <property type="protein sequence ID" value="MEY2345284.1"/>
    <property type="molecule type" value="Genomic_DNA"/>
</dbReference>
<evidence type="ECO:0000313" key="2">
    <source>
        <dbReference type="EMBL" id="MEY2345284.1"/>
    </source>
</evidence>
<feature type="transmembrane region" description="Helical" evidence="1">
    <location>
        <begin position="54"/>
        <end position="79"/>
    </location>
</feature>
<comment type="caution">
    <text evidence="2">The sequence shown here is derived from an EMBL/GenBank/DDBJ whole genome shotgun (WGS) entry which is preliminary data.</text>
</comment>
<dbReference type="InterPro" id="IPR036259">
    <property type="entry name" value="MFS_trans_sf"/>
</dbReference>
<keyword evidence="1" id="KW-0812">Transmembrane</keyword>
<keyword evidence="1" id="KW-0472">Membrane</keyword>
<organism evidence="2">
    <name type="scientific">Proteus mirabilis</name>
    <dbReference type="NCBI Taxonomy" id="584"/>
    <lineage>
        <taxon>Bacteria</taxon>
        <taxon>Pseudomonadati</taxon>
        <taxon>Pseudomonadota</taxon>
        <taxon>Gammaproteobacteria</taxon>
        <taxon>Enterobacterales</taxon>
        <taxon>Morganellaceae</taxon>
        <taxon>Proteus</taxon>
    </lineage>
</organism>
<evidence type="ECO:0000256" key="1">
    <source>
        <dbReference type="SAM" id="Phobius"/>
    </source>
</evidence>
<keyword evidence="1" id="KW-1133">Transmembrane helix</keyword>
<gene>
    <name evidence="2" type="ORF">I3679_020290</name>
</gene>
<accession>A0ABD5M340</accession>
<evidence type="ECO:0008006" key="3">
    <source>
        <dbReference type="Google" id="ProtNLM"/>
    </source>
</evidence>